<dbReference type="SUPFAM" id="SSF48452">
    <property type="entry name" value="TPR-like"/>
    <property type="match status" value="3"/>
</dbReference>
<dbReference type="Pfam" id="PF13560">
    <property type="entry name" value="HTH_31"/>
    <property type="match status" value="1"/>
</dbReference>
<dbReference type="SUPFAM" id="SSF47413">
    <property type="entry name" value="lambda repressor-like DNA-binding domains"/>
    <property type="match status" value="1"/>
</dbReference>
<comment type="caution">
    <text evidence="2">The sequence shown here is derived from an EMBL/GenBank/DDBJ whole genome shotgun (WGS) entry which is preliminary data.</text>
</comment>
<dbReference type="InterPro" id="IPR011990">
    <property type="entry name" value="TPR-like_helical_dom_sf"/>
</dbReference>
<dbReference type="Gene3D" id="1.25.40.10">
    <property type="entry name" value="Tetratricopeptide repeat domain"/>
    <property type="match status" value="2"/>
</dbReference>
<dbReference type="SMART" id="SM00530">
    <property type="entry name" value="HTH_XRE"/>
    <property type="match status" value="1"/>
</dbReference>
<evidence type="ECO:0000313" key="3">
    <source>
        <dbReference type="Proteomes" id="UP000618818"/>
    </source>
</evidence>
<keyword evidence="3" id="KW-1185">Reference proteome</keyword>
<dbReference type="RefSeq" id="WP_191193324.1">
    <property type="nucleotide sequence ID" value="NZ_JACXYZ010000001.1"/>
</dbReference>
<proteinExistence type="predicted"/>
<dbReference type="PROSITE" id="PS50943">
    <property type="entry name" value="HTH_CROC1"/>
    <property type="match status" value="1"/>
</dbReference>
<dbReference type="InterPro" id="IPR001387">
    <property type="entry name" value="Cro/C1-type_HTH"/>
</dbReference>
<reference evidence="2 3" key="1">
    <citation type="submission" date="2020-09" db="EMBL/GenBank/DDBJ databases">
        <title>novel species in genus Nocardioides.</title>
        <authorList>
            <person name="Zhang G."/>
        </authorList>
    </citation>
    <scope>NUCLEOTIDE SEQUENCE [LARGE SCALE GENOMIC DNA]</scope>
    <source>
        <strain evidence="2 3">KCTC 39551</strain>
    </source>
</reference>
<dbReference type="InterPro" id="IPR010982">
    <property type="entry name" value="Lambda_DNA-bd_dom_sf"/>
</dbReference>
<accession>A0ABR8N6E8</accession>
<dbReference type="Proteomes" id="UP000618818">
    <property type="component" value="Unassembled WGS sequence"/>
</dbReference>
<dbReference type="CDD" id="cd00093">
    <property type="entry name" value="HTH_XRE"/>
    <property type="match status" value="1"/>
</dbReference>
<evidence type="ECO:0000259" key="1">
    <source>
        <dbReference type="PROSITE" id="PS50943"/>
    </source>
</evidence>
<evidence type="ECO:0000313" key="2">
    <source>
        <dbReference type="EMBL" id="MBD3923455.1"/>
    </source>
</evidence>
<dbReference type="EMBL" id="JACXYZ010000001">
    <property type="protein sequence ID" value="MBD3923455.1"/>
    <property type="molecule type" value="Genomic_DNA"/>
</dbReference>
<organism evidence="2 3">
    <name type="scientific">Nocardioides cavernae</name>
    <dbReference type="NCBI Taxonomy" id="1921566"/>
    <lineage>
        <taxon>Bacteria</taxon>
        <taxon>Bacillati</taxon>
        <taxon>Actinomycetota</taxon>
        <taxon>Actinomycetes</taxon>
        <taxon>Propionibacteriales</taxon>
        <taxon>Nocardioidaceae</taxon>
        <taxon>Nocardioides</taxon>
    </lineage>
</organism>
<feature type="domain" description="HTH cro/C1-type" evidence="1">
    <location>
        <begin position="45"/>
        <end position="98"/>
    </location>
</feature>
<name>A0ABR8N6E8_9ACTN</name>
<dbReference type="Gene3D" id="1.10.260.40">
    <property type="entry name" value="lambda repressor-like DNA-binding domains"/>
    <property type="match status" value="1"/>
</dbReference>
<gene>
    <name evidence="2" type="ORF">IEZ26_02380</name>
</gene>
<sequence>MSANLTVSFARIQQLRSPDPHNGRMDARQAELLAQADAHELGRRLRSIRVARGLTQGEVVGDTMSVAYLSRLETGARKPTVKALSALAARLDVTIDALLAVEPGQDPDEVRLALDYAELALESGEPAEAAQHLDAAMSRVGDVAGTGLRERAKLLHARSLEASGQEDEAIIELETLLEDSTVSEVSRIKAGIALSRIHRETGDLGRAITCGEEVLSQLRTAGLDASDEAVQLSVTVAAAYFERGDTAHAVRLCAKAITQAETLDSPRARASAYWNASVMQANRGDITAAVPLAERALALLGEGQDARNLARLRAEVGRLQLELEPPAVDDARSNLQQAVTEMEWSSATPVDRAWTLLGLARAAFLSDDHDECRRLLADVHATSDGQSPLAEAEALALEGRISAARADTNEAARCYQAAVLKLSSIGADKSAAQLWFDLAALLESVGLIEAATDAYRRAAASTGLRARTTAPAVTRELTS</sequence>
<protein>
    <submittedName>
        <fullName evidence="2">Helix-turn-helix transcriptional regulator</fullName>
    </submittedName>
</protein>